<evidence type="ECO:0000256" key="4">
    <source>
        <dbReference type="ARBA" id="ARBA00022723"/>
    </source>
</evidence>
<dbReference type="RefSeq" id="WP_379810048.1">
    <property type="nucleotide sequence ID" value="NZ_JBHLZY010000005.1"/>
</dbReference>
<evidence type="ECO:0000256" key="2">
    <source>
        <dbReference type="ARBA" id="ARBA00011044"/>
    </source>
</evidence>
<evidence type="ECO:0000256" key="3">
    <source>
        <dbReference type="ARBA" id="ARBA00022578"/>
    </source>
</evidence>
<proteinExistence type="inferred from homology"/>
<feature type="domain" description="Probable transposase IS891/IS1136/IS1341" evidence="8">
    <location>
        <begin position="210"/>
        <end position="324"/>
    </location>
</feature>
<dbReference type="GO" id="GO:0004519">
    <property type="term" value="F:endonuclease activity"/>
    <property type="evidence" value="ECO:0007669"/>
    <property type="project" value="UniProtKB-KW"/>
</dbReference>
<dbReference type="InterPro" id="IPR001959">
    <property type="entry name" value="Transposase"/>
</dbReference>
<feature type="domain" description="Transposase putative helix-turn-helix" evidence="10">
    <location>
        <begin position="13"/>
        <end position="50"/>
    </location>
</feature>
<dbReference type="InterPro" id="IPR010095">
    <property type="entry name" value="Cas12f1-like_TNB"/>
</dbReference>
<keyword evidence="4" id="KW-0479">Metal-binding</keyword>
<name>A0ABV5WR66_9LACO</name>
<dbReference type="Pfam" id="PF01385">
    <property type="entry name" value="OrfB_IS605"/>
    <property type="match status" value="1"/>
</dbReference>
<dbReference type="InterPro" id="IPR051399">
    <property type="entry name" value="RNA-guided_DNA_endo/Transpos"/>
</dbReference>
<keyword evidence="12" id="KW-1185">Reference proteome</keyword>
<evidence type="ECO:0000259" key="10">
    <source>
        <dbReference type="Pfam" id="PF12323"/>
    </source>
</evidence>
<keyword evidence="11" id="KW-0255">Endonuclease</keyword>
<evidence type="ECO:0000256" key="1">
    <source>
        <dbReference type="ARBA" id="ARBA00008761"/>
    </source>
</evidence>
<keyword evidence="11" id="KW-0540">Nuclease</keyword>
<keyword evidence="5" id="KW-0862">Zinc</keyword>
<keyword evidence="3" id="KW-0815">Transposition</keyword>
<keyword evidence="11" id="KW-0378">Hydrolase</keyword>
<dbReference type="Pfam" id="PF12323">
    <property type="entry name" value="HTH_OrfB_IS605"/>
    <property type="match status" value="1"/>
</dbReference>
<evidence type="ECO:0000256" key="6">
    <source>
        <dbReference type="ARBA" id="ARBA00023125"/>
    </source>
</evidence>
<keyword evidence="7" id="KW-0233">DNA recombination</keyword>
<comment type="similarity">
    <text evidence="1">In the C-terminal section; belongs to the transposase 35 family.</text>
</comment>
<keyword evidence="6" id="KW-0238">DNA-binding</keyword>
<gene>
    <name evidence="11" type="ORF">ACFFLI_02020</name>
</gene>
<comment type="similarity">
    <text evidence="2">In the N-terminal section; belongs to the transposase 2 family.</text>
</comment>
<evidence type="ECO:0000259" key="9">
    <source>
        <dbReference type="Pfam" id="PF07282"/>
    </source>
</evidence>
<accession>A0ABV5WR66</accession>
<dbReference type="PANTHER" id="PTHR30405">
    <property type="entry name" value="TRANSPOSASE"/>
    <property type="match status" value="1"/>
</dbReference>
<evidence type="ECO:0000313" key="12">
    <source>
        <dbReference type="Proteomes" id="UP001589691"/>
    </source>
</evidence>
<dbReference type="EMBL" id="JBHLZY010000005">
    <property type="protein sequence ID" value="MFB9768647.1"/>
    <property type="molecule type" value="Genomic_DNA"/>
</dbReference>
<reference evidence="11 12" key="1">
    <citation type="submission" date="2024-09" db="EMBL/GenBank/DDBJ databases">
        <authorList>
            <person name="Sun Q."/>
            <person name="Mori K."/>
        </authorList>
    </citation>
    <scope>NUCLEOTIDE SEQUENCE [LARGE SCALE GENOMIC DNA]</scope>
    <source>
        <strain evidence="11 12">TBRC 4576</strain>
    </source>
</reference>
<organism evidence="11 12">
    <name type="scientific">Lactiplantibacillus modestisalitolerans</name>
    <dbReference type="NCBI Taxonomy" id="1457219"/>
    <lineage>
        <taxon>Bacteria</taxon>
        <taxon>Bacillati</taxon>
        <taxon>Bacillota</taxon>
        <taxon>Bacilli</taxon>
        <taxon>Lactobacillales</taxon>
        <taxon>Lactobacillaceae</taxon>
        <taxon>Lactiplantibacillus</taxon>
    </lineage>
</organism>
<evidence type="ECO:0000259" key="8">
    <source>
        <dbReference type="Pfam" id="PF01385"/>
    </source>
</evidence>
<dbReference type="InterPro" id="IPR021027">
    <property type="entry name" value="Transposase_put_HTH"/>
</dbReference>
<comment type="caution">
    <text evidence="11">The sequence shown here is derived from an EMBL/GenBank/DDBJ whole genome shotgun (WGS) entry which is preliminary data.</text>
</comment>
<dbReference type="PANTHER" id="PTHR30405:SF25">
    <property type="entry name" value="RNA-GUIDED DNA ENDONUCLEASE INSQ-RELATED"/>
    <property type="match status" value="1"/>
</dbReference>
<evidence type="ECO:0000313" key="11">
    <source>
        <dbReference type="EMBL" id="MFB9768647.1"/>
    </source>
</evidence>
<evidence type="ECO:0000256" key="5">
    <source>
        <dbReference type="ARBA" id="ARBA00022833"/>
    </source>
</evidence>
<dbReference type="Proteomes" id="UP001589691">
    <property type="component" value="Unassembled WGS sequence"/>
</dbReference>
<dbReference type="Pfam" id="PF07282">
    <property type="entry name" value="Cas12f1-like_TNB"/>
    <property type="match status" value="1"/>
</dbReference>
<dbReference type="NCBIfam" id="NF040570">
    <property type="entry name" value="guided_TnpB"/>
    <property type="match status" value="1"/>
</dbReference>
<protein>
    <submittedName>
        <fullName evidence="11">RNA-guided endonuclease InsQ/TnpB family protein</fullName>
    </submittedName>
</protein>
<sequence>MKTMAQLEYHYGLKIRVYPNYEQKRMIKVNSDASRFVYNQMVGIDQEIYRLSKVKTPIDLVIQRIAQLQQRKNSRQLSNHFQFLNDKSIDSLTKANAIQNYQKAWRQFRKVHRSGTPKFHKKNYCEKYQTNCQYPKQKQAFLNNGTVRFLDKDHVVLPKIGRLRVSGSHKEILNRPGETRIGTVTVFKDNLDRYFVSMQLASDKAFVKIPEKTGKQVGIDLNTDNFLTASDGKVVDNPKYYRKITGKLAKAQRKLARKARRAKSEGRSLTESKNYQKQRCLVAKIQSKVCHQRKNFLNNLSTTLIKNHDLVVAEELRSSNLLKNHALAMSISDVGWRAFLQMLSYKANLYDKRFITINPRNTTQTCSTCGHVMSGNNKLTLSDRQWDCPKCKAHHVRDHNAAINILNKGLTSIA</sequence>
<evidence type="ECO:0000256" key="7">
    <source>
        <dbReference type="ARBA" id="ARBA00023172"/>
    </source>
</evidence>
<feature type="domain" description="Cas12f1-like TNB" evidence="9">
    <location>
        <begin position="336"/>
        <end position="405"/>
    </location>
</feature>